<evidence type="ECO:0000313" key="10">
    <source>
        <dbReference type="Proteomes" id="UP000539372"/>
    </source>
</evidence>
<dbReference type="PANTHER" id="PTHR33885">
    <property type="entry name" value="PHAGE SHOCK PROTEIN C"/>
    <property type="match status" value="1"/>
</dbReference>
<keyword evidence="4 7" id="KW-1133">Transmembrane helix</keyword>
<feature type="domain" description="Phage shock protein PspC N-terminal" evidence="8">
    <location>
        <begin position="33"/>
        <end position="89"/>
    </location>
</feature>
<evidence type="ECO:0000259" key="8">
    <source>
        <dbReference type="Pfam" id="PF04024"/>
    </source>
</evidence>
<feature type="region of interest" description="Disordered" evidence="6">
    <location>
        <begin position="98"/>
        <end position="131"/>
    </location>
</feature>
<evidence type="ECO:0000256" key="7">
    <source>
        <dbReference type="SAM" id="Phobius"/>
    </source>
</evidence>
<keyword evidence="10" id="KW-1185">Reference proteome</keyword>
<evidence type="ECO:0000256" key="4">
    <source>
        <dbReference type="ARBA" id="ARBA00022989"/>
    </source>
</evidence>
<evidence type="ECO:0000256" key="1">
    <source>
        <dbReference type="ARBA" id="ARBA00004162"/>
    </source>
</evidence>
<feature type="compositionally biased region" description="Low complexity" evidence="6">
    <location>
        <begin position="98"/>
        <end position="114"/>
    </location>
</feature>
<reference evidence="9 10" key="1">
    <citation type="submission" date="2020-04" db="EMBL/GenBank/DDBJ databases">
        <title>Rhodospirillaceae bacterium KN72 isolated from deep sea.</title>
        <authorList>
            <person name="Zhang D.-C."/>
        </authorList>
    </citation>
    <scope>NUCLEOTIDE SEQUENCE [LARGE SCALE GENOMIC DNA]</scope>
    <source>
        <strain evidence="9 10">KN72</strain>
    </source>
</reference>
<dbReference type="PANTHER" id="PTHR33885:SF3">
    <property type="entry name" value="PHAGE SHOCK PROTEIN C"/>
    <property type="match status" value="1"/>
</dbReference>
<keyword evidence="3 7" id="KW-0812">Transmembrane</keyword>
<dbReference type="Proteomes" id="UP000539372">
    <property type="component" value="Unassembled WGS sequence"/>
</dbReference>
<keyword evidence="5 7" id="KW-0472">Membrane</keyword>
<keyword evidence="2" id="KW-1003">Cell membrane</keyword>
<proteinExistence type="predicted"/>
<name>A0A7Y0E0L9_9PROT</name>
<gene>
    <name evidence="9" type="ORF">HH303_07315</name>
</gene>
<feature type="compositionally biased region" description="Basic residues" evidence="6">
    <location>
        <begin position="1"/>
        <end position="10"/>
    </location>
</feature>
<dbReference type="Pfam" id="PF04024">
    <property type="entry name" value="PspC"/>
    <property type="match status" value="1"/>
</dbReference>
<dbReference type="RefSeq" id="WP_169624575.1">
    <property type="nucleotide sequence ID" value="NZ_JABBNT010000002.1"/>
</dbReference>
<evidence type="ECO:0000313" key="9">
    <source>
        <dbReference type="EMBL" id="NMM44281.1"/>
    </source>
</evidence>
<organism evidence="9 10">
    <name type="scientific">Pacificispira spongiicola</name>
    <dbReference type="NCBI Taxonomy" id="2729598"/>
    <lineage>
        <taxon>Bacteria</taxon>
        <taxon>Pseudomonadati</taxon>
        <taxon>Pseudomonadota</taxon>
        <taxon>Alphaproteobacteria</taxon>
        <taxon>Rhodospirillales</taxon>
        <taxon>Rhodospirillaceae</taxon>
        <taxon>Pacificispira</taxon>
    </lineage>
</organism>
<evidence type="ECO:0000256" key="5">
    <source>
        <dbReference type="ARBA" id="ARBA00023136"/>
    </source>
</evidence>
<evidence type="ECO:0000256" key="3">
    <source>
        <dbReference type="ARBA" id="ARBA00022692"/>
    </source>
</evidence>
<evidence type="ECO:0000256" key="6">
    <source>
        <dbReference type="SAM" id="MobiDB-lite"/>
    </source>
</evidence>
<dbReference type="InterPro" id="IPR052027">
    <property type="entry name" value="PspC"/>
</dbReference>
<dbReference type="InterPro" id="IPR007168">
    <property type="entry name" value="Phageshock_PspC_N"/>
</dbReference>
<dbReference type="EMBL" id="JABBNT010000002">
    <property type="protein sequence ID" value="NMM44281.1"/>
    <property type="molecule type" value="Genomic_DNA"/>
</dbReference>
<comment type="caution">
    <text evidence="9">The sequence shown here is derived from an EMBL/GenBank/DDBJ whole genome shotgun (WGS) entry which is preliminary data.</text>
</comment>
<protein>
    <submittedName>
        <fullName evidence="9">PspC domain-containing protein</fullName>
    </submittedName>
</protein>
<feature type="region of interest" description="Disordered" evidence="6">
    <location>
        <begin position="1"/>
        <end position="20"/>
    </location>
</feature>
<feature type="transmembrane region" description="Helical" evidence="7">
    <location>
        <begin position="64"/>
        <end position="88"/>
    </location>
</feature>
<accession>A0A7Y0E0L9</accession>
<dbReference type="AlphaFoldDB" id="A0A7Y0E0L9"/>
<evidence type="ECO:0000256" key="2">
    <source>
        <dbReference type="ARBA" id="ARBA00022475"/>
    </source>
</evidence>
<sequence>MTCKYRKSHGSHPFNTGDGKPHAFGEKLHRFFKRLHRNPDRGKIAGVCAGIAETAGMRPWAVRAALIILLIMNAPVAILLYILGIVLLERRTDFMAEGPAAAGPTETATAQAPTPDGPPSPGGPDGAVDAGLPQNLRFESLRRKFKDLEERAADMEAHVTSGDYTLNKRLKEI</sequence>
<comment type="subcellular location">
    <subcellularLocation>
        <location evidence="1">Cell membrane</location>
        <topology evidence="1">Single-pass membrane protein</topology>
    </subcellularLocation>
</comment>
<dbReference type="GO" id="GO:0005886">
    <property type="term" value="C:plasma membrane"/>
    <property type="evidence" value="ECO:0007669"/>
    <property type="project" value="UniProtKB-SubCell"/>
</dbReference>